<dbReference type="Proteomes" id="UP000296862">
    <property type="component" value="Chromosome"/>
</dbReference>
<gene>
    <name evidence="2" type="ORF">GS03_00885</name>
</gene>
<feature type="transmembrane region" description="Helical" evidence="1">
    <location>
        <begin position="164"/>
        <end position="184"/>
    </location>
</feature>
<feature type="transmembrane region" description="Helical" evidence="1">
    <location>
        <begin position="196"/>
        <end position="218"/>
    </location>
</feature>
<keyword evidence="3" id="KW-1185">Reference proteome</keyword>
<feature type="transmembrane region" description="Helical" evidence="1">
    <location>
        <begin position="96"/>
        <end position="116"/>
    </location>
</feature>
<dbReference type="KEGG" id="fsn:GS03_00885"/>
<keyword evidence="1" id="KW-0472">Membrane</keyword>
<accession>A0A4P7PS00</accession>
<dbReference type="InterPro" id="IPR025367">
    <property type="entry name" value="DUF4271"/>
</dbReference>
<dbReference type="RefSeq" id="WP_136151358.1">
    <property type="nucleotide sequence ID" value="NZ_CP038810.1"/>
</dbReference>
<organism evidence="2 3">
    <name type="scientific">Flavobacterium sangjuense</name>
    <dbReference type="NCBI Taxonomy" id="2518177"/>
    <lineage>
        <taxon>Bacteria</taxon>
        <taxon>Pseudomonadati</taxon>
        <taxon>Bacteroidota</taxon>
        <taxon>Flavobacteriia</taxon>
        <taxon>Flavobacteriales</taxon>
        <taxon>Flavobacteriaceae</taxon>
        <taxon>Flavobacterium</taxon>
    </lineage>
</organism>
<evidence type="ECO:0000313" key="2">
    <source>
        <dbReference type="EMBL" id="QBZ97396.1"/>
    </source>
</evidence>
<feature type="transmembrane region" description="Helical" evidence="1">
    <location>
        <begin position="16"/>
        <end position="35"/>
    </location>
</feature>
<evidence type="ECO:0000256" key="1">
    <source>
        <dbReference type="SAM" id="Phobius"/>
    </source>
</evidence>
<evidence type="ECO:0008006" key="4">
    <source>
        <dbReference type="Google" id="ProtNLM"/>
    </source>
</evidence>
<keyword evidence="1" id="KW-1133">Transmembrane helix</keyword>
<proteinExistence type="predicted"/>
<evidence type="ECO:0000313" key="3">
    <source>
        <dbReference type="Proteomes" id="UP000296862"/>
    </source>
</evidence>
<dbReference type="AlphaFoldDB" id="A0A4P7PS00"/>
<dbReference type="Pfam" id="PF14093">
    <property type="entry name" value="DUF4271"/>
    <property type="match status" value="1"/>
</dbReference>
<keyword evidence="1" id="KW-0812">Transmembrane</keyword>
<reference evidence="2 3" key="1">
    <citation type="submission" date="2019-04" db="EMBL/GenBank/DDBJ databases">
        <title>Flavobacterium sp. GS03.</title>
        <authorList>
            <person name="Kim H."/>
        </authorList>
    </citation>
    <scope>NUCLEOTIDE SEQUENCE [LARGE SCALE GENOMIC DNA]</scope>
    <source>
        <strain evidence="2 3">GS03</strain>
    </source>
</reference>
<protein>
    <recommendedName>
        <fullName evidence="4">DUF4271 domain-containing protein</fullName>
    </recommendedName>
</protein>
<name>A0A4P7PS00_9FLAO</name>
<sequence length="224" mass="26589">MIETVLQPRILEPRDWATYLFVFSFVLIAITKTAFETRFSEFLRILVSDKYIKVYKDTSHLMSGFTILLFVVQIISFSFFIQLVLNYFGYVSKTDWVIFLRIFTFFGIFVLSKFLIEKIVATIFNIEEFAEQFNLQKVSYRTFIGLILLPINIYLFYNNTPSNILIYCTIVVILIINLFSYLVSLKIYQNLLIGKLFYFILYLCALEIAPYYFIYYLITKNLAH</sequence>
<feature type="transmembrane region" description="Helical" evidence="1">
    <location>
        <begin position="138"/>
        <end position="158"/>
    </location>
</feature>
<dbReference type="EMBL" id="CP038810">
    <property type="protein sequence ID" value="QBZ97396.1"/>
    <property type="molecule type" value="Genomic_DNA"/>
</dbReference>
<feature type="transmembrane region" description="Helical" evidence="1">
    <location>
        <begin position="65"/>
        <end position="90"/>
    </location>
</feature>
<dbReference type="OrthoDB" id="1438590at2"/>